<dbReference type="NCBIfam" id="TIGR02937">
    <property type="entry name" value="sigma70-ECF"/>
    <property type="match status" value="1"/>
</dbReference>
<keyword evidence="2" id="KW-0805">Transcription regulation</keyword>
<dbReference type="Gene3D" id="1.10.1740.10">
    <property type="match status" value="1"/>
</dbReference>
<keyword evidence="3" id="KW-0731">Sigma factor</keyword>
<dbReference type="Proteomes" id="UP001190491">
    <property type="component" value="Unassembled WGS sequence"/>
</dbReference>
<keyword evidence="4" id="KW-0238">DNA-binding</keyword>
<dbReference type="SUPFAM" id="SSF88946">
    <property type="entry name" value="Sigma2 domain of RNA polymerase sigma factors"/>
    <property type="match status" value="1"/>
</dbReference>
<gene>
    <name evidence="10" type="ORF">R77564_00293</name>
    <name evidence="9" type="ORF">R77567_00445</name>
</gene>
<feature type="domain" description="RNA polymerase sigma-70 region 4" evidence="8">
    <location>
        <begin position="217"/>
        <end position="266"/>
    </location>
</feature>
<evidence type="ECO:0000256" key="5">
    <source>
        <dbReference type="ARBA" id="ARBA00023163"/>
    </source>
</evidence>
<sequence>MRYEVRIAGVYPPPDRLYERRTQLDAKKPQRLSREFTHGHGLYLHFGQNRPQKTAHVLSYQRSAEDPAEQPADPPATSAAARPPSADAEELAALLQRISLGDRDALRTLYTRCAPKLFGLALRILVRKDWAEDVLQESFVNIWRHAGDYRPHLAAPMTWMTTIVRNRALDCLRRQHAERVQESVPLDDAYADVLADHAPGPADIALAGQQARALAECLKRLDPKQRQVVSLAYLRDLSHSELAQSLSLPLGTVKSWMRRGLDRLRECLGAP</sequence>
<dbReference type="InterPro" id="IPR036388">
    <property type="entry name" value="WH-like_DNA-bd_sf"/>
</dbReference>
<evidence type="ECO:0000259" key="7">
    <source>
        <dbReference type="Pfam" id="PF04542"/>
    </source>
</evidence>
<proteinExistence type="inferred from homology"/>
<evidence type="ECO:0000256" key="4">
    <source>
        <dbReference type="ARBA" id="ARBA00023125"/>
    </source>
</evidence>
<dbReference type="GO" id="GO:0016987">
    <property type="term" value="F:sigma factor activity"/>
    <property type="evidence" value="ECO:0007669"/>
    <property type="project" value="UniProtKB-KW"/>
</dbReference>
<dbReference type="GO" id="GO:0006352">
    <property type="term" value="P:DNA-templated transcription initiation"/>
    <property type="evidence" value="ECO:0007669"/>
    <property type="project" value="InterPro"/>
</dbReference>
<dbReference type="GO" id="GO:0003677">
    <property type="term" value="F:DNA binding"/>
    <property type="evidence" value="ECO:0007669"/>
    <property type="project" value="UniProtKB-KW"/>
</dbReference>
<name>A0AAD2BU62_9RALS</name>
<feature type="compositionally biased region" description="Low complexity" evidence="6">
    <location>
        <begin position="69"/>
        <end position="85"/>
    </location>
</feature>
<evidence type="ECO:0000313" key="12">
    <source>
        <dbReference type="Proteomes" id="UP001190491"/>
    </source>
</evidence>
<evidence type="ECO:0000313" key="9">
    <source>
        <dbReference type="EMBL" id="CAJ0850385.1"/>
    </source>
</evidence>
<dbReference type="Pfam" id="PF04542">
    <property type="entry name" value="Sigma70_r2"/>
    <property type="match status" value="1"/>
</dbReference>
<dbReference type="Gene3D" id="1.10.10.10">
    <property type="entry name" value="Winged helix-like DNA-binding domain superfamily/Winged helix DNA-binding domain"/>
    <property type="match status" value="1"/>
</dbReference>
<evidence type="ECO:0000313" key="11">
    <source>
        <dbReference type="Proteomes" id="UP001189792"/>
    </source>
</evidence>
<dbReference type="PANTHER" id="PTHR43133">
    <property type="entry name" value="RNA POLYMERASE ECF-TYPE SIGMA FACTO"/>
    <property type="match status" value="1"/>
</dbReference>
<evidence type="ECO:0000313" key="10">
    <source>
        <dbReference type="EMBL" id="CAJ0855510.1"/>
    </source>
</evidence>
<feature type="region of interest" description="Disordered" evidence="6">
    <location>
        <begin position="58"/>
        <end position="85"/>
    </location>
</feature>
<accession>A0AAD2BU62</accession>
<dbReference type="Pfam" id="PF04545">
    <property type="entry name" value="Sigma70_r4"/>
    <property type="match status" value="1"/>
</dbReference>
<dbReference type="InterPro" id="IPR013324">
    <property type="entry name" value="RNA_pol_sigma_r3/r4-like"/>
</dbReference>
<protein>
    <submittedName>
        <fullName evidence="9">Uncharacterized protein</fullName>
    </submittedName>
</protein>
<evidence type="ECO:0000256" key="6">
    <source>
        <dbReference type="SAM" id="MobiDB-lite"/>
    </source>
</evidence>
<comment type="caution">
    <text evidence="9">The sequence shown here is derived from an EMBL/GenBank/DDBJ whole genome shotgun (WGS) entry which is preliminary data.</text>
</comment>
<dbReference type="AlphaFoldDB" id="A0AAD2BU62"/>
<dbReference type="SUPFAM" id="SSF88659">
    <property type="entry name" value="Sigma3 and sigma4 domains of RNA polymerase sigma factors"/>
    <property type="match status" value="1"/>
</dbReference>
<dbReference type="InterPro" id="IPR039425">
    <property type="entry name" value="RNA_pol_sigma-70-like"/>
</dbReference>
<evidence type="ECO:0000256" key="2">
    <source>
        <dbReference type="ARBA" id="ARBA00023015"/>
    </source>
</evidence>
<dbReference type="InterPro" id="IPR007627">
    <property type="entry name" value="RNA_pol_sigma70_r2"/>
</dbReference>
<reference evidence="9 11" key="1">
    <citation type="submission" date="2023-07" db="EMBL/GenBank/DDBJ databases">
        <authorList>
            <person name="Peeters C."/>
        </authorList>
    </citation>
    <scope>NUCLEOTIDE SEQUENCE</scope>
    <source>
        <strain evidence="10 11">LMG 32965</strain>
        <strain evidence="9">R-77567</strain>
    </source>
</reference>
<dbReference type="CDD" id="cd06171">
    <property type="entry name" value="Sigma70_r4"/>
    <property type="match status" value="1"/>
</dbReference>
<evidence type="ECO:0000259" key="8">
    <source>
        <dbReference type="Pfam" id="PF04545"/>
    </source>
</evidence>
<feature type="domain" description="RNA polymerase sigma-70 region 2" evidence="7">
    <location>
        <begin position="109"/>
        <end position="176"/>
    </location>
</feature>
<keyword evidence="11" id="KW-1185">Reference proteome</keyword>
<evidence type="ECO:0000256" key="3">
    <source>
        <dbReference type="ARBA" id="ARBA00023082"/>
    </source>
</evidence>
<dbReference type="EMBL" id="CAUDLI010000001">
    <property type="protein sequence ID" value="CAJ0855510.1"/>
    <property type="molecule type" value="Genomic_DNA"/>
</dbReference>
<dbReference type="InterPro" id="IPR007630">
    <property type="entry name" value="RNA_pol_sigma70_r4"/>
</dbReference>
<organism evidence="9 12">
    <name type="scientific">Ralstonia flatus</name>
    <dbReference type="NCBI Taxonomy" id="3058601"/>
    <lineage>
        <taxon>Bacteria</taxon>
        <taxon>Pseudomonadati</taxon>
        <taxon>Pseudomonadota</taxon>
        <taxon>Betaproteobacteria</taxon>
        <taxon>Burkholderiales</taxon>
        <taxon>Burkholderiaceae</taxon>
        <taxon>Ralstonia</taxon>
    </lineage>
</organism>
<dbReference type="Proteomes" id="UP001189792">
    <property type="component" value="Unassembled WGS sequence"/>
</dbReference>
<dbReference type="EMBL" id="CAUDKO010000001">
    <property type="protein sequence ID" value="CAJ0850385.1"/>
    <property type="molecule type" value="Genomic_DNA"/>
</dbReference>
<dbReference type="InterPro" id="IPR014284">
    <property type="entry name" value="RNA_pol_sigma-70_dom"/>
</dbReference>
<dbReference type="PANTHER" id="PTHR43133:SF62">
    <property type="entry name" value="RNA POLYMERASE SIGMA FACTOR SIGZ"/>
    <property type="match status" value="1"/>
</dbReference>
<comment type="similarity">
    <text evidence="1">Belongs to the sigma-70 factor family. ECF subfamily.</text>
</comment>
<evidence type="ECO:0000256" key="1">
    <source>
        <dbReference type="ARBA" id="ARBA00010641"/>
    </source>
</evidence>
<dbReference type="InterPro" id="IPR013325">
    <property type="entry name" value="RNA_pol_sigma_r2"/>
</dbReference>
<keyword evidence="5" id="KW-0804">Transcription</keyword>